<name>A0A814MSW9_9BILA</name>
<accession>A0A814MSW9</accession>
<dbReference type="EMBL" id="CAJOBD010000157">
    <property type="protein sequence ID" value="CAF3597630.1"/>
    <property type="molecule type" value="Genomic_DNA"/>
</dbReference>
<organism evidence="1 3">
    <name type="scientific">Rotaria sordida</name>
    <dbReference type="NCBI Taxonomy" id="392033"/>
    <lineage>
        <taxon>Eukaryota</taxon>
        <taxon>Metazoa</taxon>
        <taxon>Spiralia</taxon>
        <taxon>Gnathifera</taxon>
        <taxon>Rotifera</taxon>
        <taxon>Eurotatoria</taxon>
        <taxon>Bdelloidea</taxon>
        <taxon>Philodinida</taxon>
        <taxon>Philodinidae</taxon>
        <taxon>Rotaria</taxon>
    </lineage>
</organism>
<dbReference type="EMBL" id="CAJNOT010000787">
    <property type="protein sequence ID" value="CAF1080694.1"/>
    <property type="molecule type" value="Genomic_DNA"/>
</dbReference>
<dbReference type="Proteomes" id="UP000663836">
    <property type="component" value="Unassembled WGS sequence"/>
</dbReference>
<gene>
    <name evidence="2" type="ORF">JBS370_LOCUS3619</name>
    <name evidence="1" type="ORF">ZHD862_LOCUS16569</name>
</gene>
<comment type="caution">
    <text evidence="1">The sequence shown here is derived from an EMBL/GenBank/DDBJ whole genome shotgun (WGS) entry which is preliminary data.</text>
</comment>
<dbReference type="Proteomes" id="UP000663864">
    <property type="component" value="Unassembled WGS sequence"/>
</dbReference>
<evidence type="ECO:0000313" key="2">
    <source>
        <dbReference type="EMBL" id="CAF3597630.1"/>
    </source>
</evidence>
<evidence type="ECO:0008006" key="4">
    <source>
        <dbReference type="Google" id="ProtNLM"/>
    </source>
</evidence>
<protein>
    <recommendedName>
        <fullName evidence="4">F-box domain-containing protein</fullName>
    </recommendedName>
</protein>
<evidence type="ECO:0000313" key="1">
    <source>
        <dbReference type="EMBL" id="CAF1080694.1"/>
    </source>
</evidence>
<sequence length="537" mass="63478">MQNLINTFENLSREILLEIFDYLSINDCFNAFYDLNWEISSTLNLCGFSIDLTSISQQTYNEFYKKTIFSNYYYQIRKLKLSNDLTINLLENFFNYFHLDDFKQLRSLTLIKPSYMTLGSLALIIPYLKQLEHISIDSYSYPDNFFELVTSTSSSSSIKSCYLPGLEIQDELLFQSQIEYLTVTIEDIALLLNLLAVFPQLKYLNISLRSSLDIDENSLPKLNIISCKNLQILKLNILERSNIDFHEIKYFFQQISFDYLKSFSYNCTTNSLNHIDIISWNKILSNYLPKIEKFHFFLQIPFNSCTYMEVKQIFNNIQTNLSYTCPFSFTINHLYYIIHTNIYPKTHFDLSFKLFESDIYLNYDPINCDKTMKFSKVNSLTLDINLMSSFTILPKNIKYLQIQGQQNNLNLDKCLRQCSNQLVSLKIFGLPNDLPRMPKLRQLTIQNVMFNLNMISKLSFLCPHLELLTIEIDCIQQFGQILDQLRYKSNLTELKFIRAFSRDPNRTWTSWLNETEQLINNNNIIYETKSLFLFIWL</sequence>
<reference evidence="1" key="1">
    <citation type="submission" date="2021-02" db="EMBL/GenBank/DDBJ databases">
        <authorList>
            <person name="Nowell W R."/>
        </authorList>
    </citation>
    <scope>NUCLEOTIDE SEQUENCE</scope>
</reference>
<evidence type="ECO:0000313" key="3">
    <source>
        <dbReference type="Proteomes" id="UP000663864"/>
    </source>
</evidence>
<dbReference type="AlphaFoldDB" id="A0A814MSW9"/>
<proteinExistence type="predicted"/>